<dbReference type="PANTHER" id="PTHR39166">
    <property type="entry name" value="BLL1166 PROTEIN"/>
    <property type="match status" value="1"/>
</dbReference>
<comment type="caution">
    <text evidence="1">The sequence shown here is derived from an EMBL/GenBank/DDBJ whole genome shotgun (WGS) entry which is preliminary data.</text>
</comment>
<proteinExistence type="predicted"/>
<keyword evidence="2" id="KW-1185">Reference proteome</keyword>
<evidence type="ECO:0000313" key="2">
    <source>
        <dbReference type="Proteomes" id="UP000287101"/>
    </source>
</evidence>
<dbReference type="Proteomes" id="UP000287101">
    <property type="component" value="Unassembled WGS sequence"/>
</dbReference>
<dbReference type="RefSeq" id="WP_126829765.1">
    <property type="nucleotide sequence ID" value="NZ_CBCRYB010000013.1"/>
</dbReference>
<dbReference type="EMBL" id="NGJY01000001">
    <property type="protein sequence ID" value="RSU04471.1"/>
    <property type="molecule type" value="Genomic_DNA"/>
</dbReference>
<gene>
    <name evidence="1" type="ORF">CBF31_00170</name>
</gene>
<accession>A0A430ABA8</accession>
<name>A0A430ABA8_9ENTE</name>
<sequence>MFETKVREIIENNQEIMDVLTIIEELNLKEGCLCAGTIRNLIWQELFEDSKGSKILTDVDVIFFDPEMSYDETLKREKELNSNTPNYQWELKNQVYMHVHHPNQTPYKSVEDAISNFPERCTAVGAYLKNGRLQLIAPFGWEDNITGIVRPTPSFSESLTHLAYYKKRVVSKDWQIRWPKLIIKED</sequence>
<dbReference type="AlphaFoldDB" id="A0A430ABA8"/>
<organism evidence="1 2">
    <name type="scientific">Vagococcus fessus</name>
    <dbReference type="NCBI Taxonomy" id="120370"/>
    <lineage>
        <taxon>Bacteria</taxon>
        <taxon>Bacillati</taxon>
        <taxon>Bacillota</taxon>
        <taxon>Bacilli</taxon>
        <taxon>Lactobacillales</taxon>
        <taxon>Enterococcaceae</taxon>
        <taxon>Vagococcus</taxon>
    </lineage>
</organism>
<evidence type="ECO:0000313" key="1">
    <source>
        <dbReference type="EMBL" id="RSU04471.1"/>
    </source>
</evidence>
<dbReference type="OrthoDB" id="1901124at2"/>
<evidence type="ECO:0008006" key="3">
    <source>
        <dbReference type="Google" id="ProtNLM"/>
    </source>
</evidence>
<dbReference type="InterPro" id="IPR009267">
    <property type="entry name" value="NTP_transf_6"/>
</dbReference>
<protein>
    <recommendedName>
        <fullName evidence="3">Nucleotidyltransferase family protein</fullName>
    </recommendedName>
</protein>
<dbReference type="Pfam" id="PF06042">
    <property type="entry name" value="NTP_transf_6"/>
    <property type="match status" value="1"/>
</dbReference>
<dbReference type="PANTHER" id="PTHR39166:SF1">
    <property type="entry name" value="BLL1166 PROTEIN"/>
    <property type="match status" value="1"/>
</dbReference>
<reference evidence="1 2" key="1">
    <citation type="submission" date="2017-05" db="EMBL/GenBank/DDBJ databases">
        <title>Vagococcus spp. assemblies.</title>
        <authorList>
            <person name="Gulvik C.A."/>
        </authorList>
    </citation>
    <scope>NUCLEOTIDE SEQUENCE [LARGE SCALE GENOMIC DNA]</scope>
    <source>
        <strain evidence="1 2">CCUG 41755</strain>
    </source>
</reference>